<sequence>MTRSLCVQNSPSPYTLIHPVIKQFLSKRPTRDRLYQYFNWLYPHIRTLPSPNQTLHTIATTTFLHELHTEVINTPLLLTVLSKVVRFCGSGGSKVGEACGGDWNAVDHELKEWLDLSNPNGIKLYIVEHVKKGVFQVRPIFDGREWGWTEEWTVEELETHPVGALYLPAELFYGLETCYGKGIGKEEDRTKFDTLLTLSYLREICRAVAVWARAKDKMGNVATEGWFTWGMKGTGRNGIINESAVEMLQRHIFLGSQLVGLTACRKHEYLARKMEETKLMMPQLKSKLPVIASPTSPFPPVIFDPHSKELTFFAHYGPSNLPNGPLLRDGKLAVVGLHHPISAEALHAYLEDTFDGVNFPGKKFRKQHDGIYFPDLAWEFGRDWDELCPKWGFGLEGCYEMWVVDGRLGRYEGREAMGPWEPVELEMKMDLGKEERERSGFVG</sequence>
<evidence type="ECO:0000313" key="2">
    <source>
        <dbReference type="Proteomes" id="UP000267821"/>
    </source>
</evidence>
<gene>
    <name evidence="1" type="ORF">L211DRAFT_839840</name>
</gene>
<dbReference type="InParanoid" id="A0A3N4LNG4"/>
<organism evidence="1 2">
    <name type="scientific">Terfezia boudieri ATCC MYA-4762</name>
    <dbReference type="NCBI Taxonomy" id="1051890"/>
    <lineage>
        <taxon>Eukaryota</taxon>
        <taxon>Fungi</taxon>
        <taxon>Dikarya</taxon>
        <taxon>Ascomycota</taxon>
        <taxon>Pezizomycotina</taxon>
        <taxon>Pezizomycetes</taxon>
        <taxon>Pezizales</taxon>
        <taxon>Pezizaceae</taxon>
        <taxon>Terfezia</taxon>
    </lineage>
</organism>
<protein>
    <submittedName>
        <fullName evidence="1">Uncharacterized protein</fullName>
    </submittedName>
</protein>
<dbReference type="EMBL" id="ML121553">
    <property type="protein sequence ID" value="RPB22211.1"/>
    <property type="molecule type" value="Genomic_DNA"/>
</dbReference>
<proteinExistence type="predicted"/>
<feature type="non-terminal residue" evidence="1">
    <location>
        <position position="443"/>
    </location>
</feature>
<dbReference type="Proteomes" id="UP000267821">
    <property type="component" value="Unassembled WGS sequence"/>
</dbReference>
<keyword evidence="2" id="KW-1185">Reference proteome</keyword>
<dbReference type="OrthoDB" id="5288919at2759"/>
<name>A0A3N4LNG4_9PEZI</name>
<reference evidence="1 2" key="1">
    <citation type="journal article" date="2018" name="Nat. Ecol. Evol.">
        <title>Pezizomycetes genomes reveal the molecular basis of ectomycorrhizal truffle lifestyle.</title>
        <authorList>
            <person name="Murat C."/>
            <person name="Payen T."/>
            <person name="Noel B."/>
            <person name="Kuo A."/>
            <person name="Morin E."/>
            <person name="Chen J."/>
            <person name="Kohler A."/>
            <person name="Krizsan K."/>
            <person name="Balestrini R."/>
            <person name="Da Silva C."/>
            <person name="Montanini B."/>
            <person name="Hainaut M."/>
            <person name="Levati E."/>
            <person name="Barry K.W."/>
            <person name="Belfiori B."/>
            <person name="Cichocki N."/>
            <person name="Clum A."/>
            <person name="Dockter R.B."/>
            <person name="Fauchery L."/>
            <person name="Guy J."/>
            <person name="Iotti M."/>
            <person name="Le Tacon F."/>
            <person name="Lindquist E.A."/>
            <person name="Lipzen A."/>
            <person name="Malagnac F."/>
            <person name="Mello A."/>
            <person name="Molinier V."/>
            <person name="Miyauchi S."/>
            <person name="Poulain J."/>
            <person name="Riccioni C."/>
            <person name="Rubini A."/>
            <person name="Sitrit Y."/>
            <person name="Splivallo R."/>
            <person name="Traeger S."/>
            <person name="Wang M."/>
            <person name="Zifcakova L."/>
            <person name="Wipf D."/>
            <person name="Zambonelli A."/>
            <person name="Paolocci F."/>
            <person name="Nowrousian M."/>
            <person name="Ottonello S."/>
            <person name="Baldrian P."/>
            <person name="Spatafora J.W."/>
            <person name="Henrissat B."/>
            <person name="Nagy L.G."/>
            <person name="Aury J.M."/>
            <person name="Wincker P."/>
            <person name="Grigoriev I.V."/>
            <person name="Bonfante P."/>
            <person name="Martin F.M."/>
        </authorList>
    </citation>
    <scope>NUCLEOTIDE SEQUENCE [LARGE SCALE GENOMIC DNA]</scope>
    <source>
        <strain evidence="1 2">ATCC MYA-4762</strain>
    </source>
</reference>
<evidence type="ECO:0000313" key="1">
    <source>
        <dbReference type="EMBL" id="RPB22211.1"/>
    </source>
</evidence>
<dbReference type="AlphaFoldDB" id="A0A3N4LNG4"/>
<accession>A0A3N4LNG4</accession>